<evidence type="ECO:0000313" key="1">
    <source>
        <dbReference type="EMBL" id="CAB9512922.1"/>
    </source>
</evidence>
<dbReference type="EMBL" id="CAICTM010000561">
    <property type="protein sequence ID" value="CAB9512922.1"/>
    <property type="molecule type" value="Genomic_DNA"/>
</dbReference>
<dbReference type="AlphaFoldDB" id="A0A9N8HHG7"/>
<comment type="caution">
    <text evidence="1">The sequence shown here is derived from an EMBL/GenBank/DDBJ whole genome shotgun (WGS) entry which is preliminary data.</text>
</comment>
<dbReference type="OrthoDB" id="8954335at2759"/>
<name>A0A9N8HHG7_9STRA</name>
<reference evidence="1" key="1">
    <citation type="submission" date="2020-06" db="EMBL/GenBank/DDBJ databases">
        <authorList>
            <consortium name="Plant Systems Biology data submission"/>
        </authorList>
    </citation>
    <scope>NUCLEOTIDE SEQUENCE</scope>
    <source>
        <strain evidence="1">D6</strain>
    </source>
</reference>
<dbReference type="Proteomes" id="UP001153069">
    <property type="component" value="Unassembled WGS sequence"/>
</dbReference>
<sequence length="443" mass="48657">MMNMLCGSRYPAGMGARSLTEHVQLAYMQNDLAVIDTPGFFSSTDVAGHVGAQKVALEELPVSGMFLVVKYGRADDIAELADTIMNVLGCDDIRIAITHQDVAACQEGYDPEGLRRELSSTLDISEDKIFSFGETTPPAVVKAFIQRTLHEPRCVKLNGVQMAKVAALGVGSRRMNKPLNAVFAKILAAEVACREAVSQGRCYESDFLITTVQHATTEMVSTSKQDLFRALDEYQEEQQNLLYGKAGVNLSLRLKEFTETTNKLLSYDVADMSNPNNVCKKCNHCGAVWVKTEGCDGDTFCGEVPSAKRAAPLLLETEFVEEDGGRWALLFRHGPSRFHGSARATRSWFQTLNPFKQAATVGKGSGSRHQKRSGATIESGCGAAICWSTMLPVPPEDLGGLKKVEVLKECFSEENAKVRFENKVRTKEIENKRILLRAIENSN</sequence>
<proteinExistence type="predicted"/>
<accession>A0A9N8HHG7</accession>
<gene>
    <name evidence="1" type="ORF">SEMRO_562_G166930.1</name>
</gene>
<keyword evidence="2" id="KW-1185">Reference proteome</keyword>
<evidence type="ECO:0000313" key="2">
    <source>
        <dbReference type="Proteomes" id="UP001153069"/>
    </source>
</evidence>
<protein>
    <recommendedName>
        <fullName evidence="3">G domain-containing protein</fullName>
    </recommendedName>
</protein>
<organism evidence="1 2">
    <name type="scientific">Seminavis robusta</name>
    <dbReference type="NCBI Taxonomy" id="568900"/>
    <lineage>
        <taxon>Eukaryota</taxon>
        <taxon>Sar</taxon>
        <taxon>Stramenopiles</taxon>
        <taxon>Ochrophyta</taxon>
        <taxon>Bacillariophyta</taxon>
        <taxon>Bacillariophyceae</taxon>
        <taxon>Bacillariophycidae</taxon>
        <taxon>Naviculales</taxon>
        <taxon>Naviculaceae</taxon>
        <taxon>Seminavis</taxon>
    </lineage>
</organism>
<evidence type="ECO:0008006" key="3">
    <source>
        <dbReference type="Google" id="ProtNLM"/>
    </source>
</evidence>